<keyword evidence="7" id="KW-0479">Metal-binding</keyword>
<sequence>MQTSRATIYLFTGLSLTPLAIFSLFDFYLNSDIYFQIDTLALCCFVFCLLVLFSYCKRFVFTAFVICALTSLTIFASASREYLDFYGLYISYESLKLYRELFLAIENFNSTPALIFILFISAISIILHKTLFKKLHRLSWQKGILSFLIPFMTGLFLISIHTTRNDTNELLNLTNDDRKNVELENPLMYFFRSTPIVLWLVPESEDSAAENKAKVIAKALRKNTLVALPEEYSSQNFDQLILNYPGLEHKNSNVNPLAFYPTTPLTLNLPNKKNVILVVLESSRFKELSKEITPNLLEIANESFWFTNNYATSRATIKSEQAILCSSIDGNLLTPFARSEGVYRGKCLPHILKKHGYTTSWFHGNTKEFYNREIFHPSLGFDNIYSKESFERDGYSDAQDIGWGVPDPILYDTALNYFDQQSSPFFTEILTLSNHQPFNWDYKEFKFPPHLKESGDDIYGNYQRSLYYADVALGEFWRKLKQKAYYHQSVIVITGDHGVPFYPKDTVSPVDKFEVLFKVPMLIHVPDSSPRQIDTTRSHLDIAPTLLSLLNINEENSFLGRPLIGSKSNDEKRPIFLMNMDSYGFIYGGTKCFPKADMCSKGANCLNEKRFSCAIDSSEDVKAIEQSAHLMKYLKLKTLAAFIE</sequence>
<accession>A0A6T9Y3S3</accession>
<feature type="transmembrane region" description="Helical" evidence="9">
    <location>
        <begin position="113"/>
        <end position="132"/>
    </location>
</feature>
<feature type="binding site" evidence="8">
    <location>
        <position position="496"/>
    </location>
    <ligand>
        <name>Mn(2+)</name>
        <dbReference type="ChEBI" id="CHEBI:29035"/>
    </ligand>
</feature>
<keyword evidence="7" id="KW-0464">Manganese</keyword>
<feature type="binding site" evidence="8">
    <location>
        <position position="281"/>
    </location>
    <ligand>
        <name>Mn(2+)</name>
        <dbReference type="ChEBI" id="CHEBI:29035"/>
    </ligand>
</feature>
<reference evidence="11 12" key="1">
    <citation type="submission" date="2020-06" db="EMBL/GenBank/DDBJ databases">
        <authorList>
            <person name="Duchaud E."/>
        </authorList>
    </citation>
    <scope>NUCLEOTIDE SEQUENCE [LARGE SCALE GENOMIC DNA]</scope>
    <source>
        <strain evidence="11">Alteromonas fortis</strain>
    </source>
</reference>
<evidence type="ECO:0000313" key="11">
    <source>
        <dbReference type="EMBL" id="CAB9494871.1"/>
    </source>
</evidence>
<dbReference type="GO" id="GO:0005886">
    <property type="term" value="C:plasma membrane"/>
    <property type="evidence" value="ECO:0007669"/>
    <property type="project" value="UniProtKB-SubCell"/>
</dbReference>
<dbReference type="InterPro" id="IPR000917">
    <property type="entry name" value="Sulfatase_N"/>
</dbReference>
<protein>
    <recommendedName>
        <fullName evidence="10">Sulfatase N-terminal domain-containing protein</fullName>
    </recommendedName>
</protein>
<feature type="binding site" evidence="7">
    <location>
        <position position="435"/>
    </location>
    <ligand>
        <name>substrate</name>
    </ligand>
</feature>
<evidence type="ECO:0000256" key="6">
    <source>
        <dbReference type="PIRSR" id="PIRSR005091-1"/>
    </source>
</evidence>
<dbReference type="InterPro" id="IPR050448">
    <property type="entry name" value="OpgB/LTA_synthase_biosynth"/>
</dbReference>
<proteinExistence type="predicted"/>
<comment type="subcellular location">
    <subcellularLocation>
        <location evidence="1">Cell membrane</location>
        <topology evidence="1">Multi-pass membrane protein</topology>
    </subcellularLocation>
</comment>
<dbReference type="CDD" id="cd16015">
    <property type="entry name" value="LTA_synthase"/>
    <property type="match status" value="1"/>
</dbReference>
<dbReference type="Pfam" id="PF00884">
    <property type="entry name" value="Sulfatase"/>
    <property type="match status" value="1"/>
</dbReference>
<dbReference type="PANTHER" id="PTHR47371:SF3">
    <property type="entry name" value="PHOSPHOGLYCEROL TRANSFERASE I"/>
    <property type="match status" value="1"/>
</dbReference>
<dbReference type="Proteomes" id="UP000509458">
    <property type="component" value="Chromosome"/>
</dbReference>
<evidence type="ECO:0000256" key="5">
    <source>
        <dbReference type="ARBA" id="ARBA00023136"/>
    </source>
</evidence>
<evidence type="ECO:0000259" key="10">
    <source>
        <dbReference type="Pfam" id="PF00884"/>
    </source>
</evidence>
<gene>
    <name evidence="11" type="ORF">ALFOR1_40249</name>
</gene>
<keyword evidence="2" id="KW-1003">Cell membrane</keyword>
<evidence type="ECO:0000256" key="7">
    <source>
        <dbReference type="PIRSR" id="PIRSR005091-2"/>
    </source>
</evidence>
<dbReference type="PIRSF" id="PIRSF005091">
    <property type="entry name" value="Mmb_sulf_HI1246"/>
    <property type="match status" value="1"/>
</dbReference>
<dbReference type="RefSeq" id="WP_179984167.1">
    <property type="nucleotide sequence ID" value="NZ_LR812090.1"/>
</dbReference>
<dbReference type="Gene3D" id="3.40.720.10">
    <property type="entry name" value="Alkaline Phosphatase, subunit A"/>
    <property type="match status" value="1"/>
</dbReference>
<evidence type="ECO:0000256" key="9">
    <source>
        <dbReference type="SAM" id="Phobius"/>
    </source>
</evidence>
<keyword evidence="5 9" id="KW-0472">Membrane</keyword>
<organism evidence="11 12">
    <name type="scientific">Alteromonas macleodii</name>
    <name type="common">Pseudoalteromonas macleodii</name>
    <dbReference type="NCBI Taxonomy" id="28108"/>
    <lineage>
        <taxon>Bacteria</taxon>
        <taxon>Pseudomonadati</taxon>
        <taxon>Pseudomonadota</taxon>
        <taxon>Gammaproteobacteria</taxon>
        <taxon>Alteromonadales</taxon>
        <taxon>Alteromonadaceae</taxon>
        <taxon>Alteromonas/Salinimonas group</taxon>
        <taxon>Alteromonas</taxon>
    </lineage>
</organism>
<keyword evidence="3 9" id="KW-0812">Transmembrane</keyword>
<feature type="active site" evidence="6">
    <location>
        <position position="316"/>
    </location>
</feature>
<evidence type="ECO:0000256" key="2">
    <source>
        <dbReference type="ARBA" id="ARBA00022475"/>
    </source>
</evidence>
<dbReference type="InterPro" id="IPR017850">
    <property type="entry name" value="Alkaline_phosphatase_core_sf"/>
</dbReference>
<dbReference type="AlphaFoldDB" id="A0A6T9Y3S3"/>
<feature type="transmembrane region" description="Helical" evidence="9">
    <location>
        <begin position="59"/>
        <end position="78"/>
    </location>
</feature>
<dbReference type="PANTHER" id="PTHR47371">
    <property type="entry name" value="LIPOTEICHOIC ACID SYNTHASE"/>
    <property type="match status" value="1"/>
</dbReference>
<dbReference type="EMBL" id="LR812090">
    <property type="protein sequence ID" value="CAB9494871.1"/>
    <property type="molecule type" value="Genomic_DNA"/>
</dbReference>
<feature type="transmembrane region" description="Helical" evidence="9">
    <location>
        <begin position="7"/>
        <end position="27"/>
    </location>
</feature>
<feature type="binding site" evidence="8">
    <location>
        <position position="497"/>
    </location>
    <ligand>
        <name>Mn(2+)</name>
        <dbReference type="ChEBI" id="CHEBI:29035"/>
    </ligand>
</feature>
<evidence type="ECO:0000313" key="12">
    <source>
        <dbReference type="Proteomes" id="UP000509458"/>
    </source>
</evidence>
<name>A0A6T9Y3S3_ALTMA</name>
<evidence type="ECO:0000256" key="8">
    <source>
        <dbReference type="PIRSR" id="PIRSR005091-3"/>
    </source>
</evidence>
<feature type="transmembrane region" description="Helical" evidence="9">
    <location>
        <begin position="33"/>
        <end position="52"/>
    </location>
</feature>
<evidence type="ECO:0000256" key="4">
    <source>
        <dbReference type="ARBA" id="ARBA00022989"/>
    </source>
</evidence>
<keyword evidence="4 9" id="KW-1133">Transmembrane helix</keyword>
<evidence type="ECO:0000256" key="3">
    <source>
        <dbReference type="ARBA" id="ARBA00022692"/>
    </source>
</evidence>
<dbReference type="SUPFAM" id="SSF53649">
    <property type="entry name" value="Alkaline phosphatase-like"/>
    <property type="match status" value="1"/>
</dbReference>
<feature type="binding site" evidence="8">
    <location>
        <position position="316"/>
    </location>
    <ligand>
        <name>Mn(2+)</name>
        <dbReference type="ChEBI" id="CHEBI:29035"/>
    </ligand>
</feature>
<dbReference type="InterPro" id="IPR012160">
    <property type="entry name" value="LtaS-like"/>
</dbReference>
<feature type="transmembrane region" description="Helical" evidence="9">
    <location>
        <begin position="144"/>
        <end position="162"/>
    </location>
</feature>
<feature type="domain" description="Sulfatase N-terminal" evidence="10">
    <location>
        <begin position="273"/>
        <end position="552"/>
    </location>
</feature>
<dbReference type="GO" id="GO:0046872">
    <property type="term" value="F:metal ion binding"/>
    <property type="evidence" value="ECO:0007669"/>
    <property type="project" value="UniProtKB-KW"/>
</dbReference>
<evidence type="ECO:0000256" key="1">
    <source>
        <dbReference type="ARBA" id="ARBA00004651"/>
    </source>
</evidence>